<reference evidence="2" key="1">
    <citation type="submission" date="2013-07" db="EMBL/GenBank/DDBJ databases">
        <title>Sub-species coevolution in mutualistic symbiosis.</title>
        <authorList>
            <person name="Murfin K."/>
            <person name="Klassen J."/>
            <person name="Lee M."/>
            <person name="Forst S."/>
            <person name="Stock P."/>
            <person name="Goodrich-Blair H."/>
        </authorList>
    </citation>
    <scope>NUCLEOTIDE SEQUENCE [LARGE SCALE GENOMIC DNA]</scope>
    <source>
        <strain evidence="2">Kraussei Becker Underwood</strain>
    </source>
</reference>
<keyword evidence="1" id="KW-0472">Membrane</keyword>
<comment type="caution">
    <text evidence="2">The sequence shown here is derived from an EMBL/GenBank/DDBJ whole genome shotgun (WGS) entry which is preliminary data.</text>
</comment>
<name>A0A077PWX3_XENBV</name>
<gene>
    <name evidence="2" type="ORF">XBKB1_3820027</name>
</gene>
<proteinExistence type="predicted"/>
<accession>A0A077PWX3</accession>
<evidence type="ECO:0000313" key="3">
    <source>
        <dbReference type="Proteomes" id="UP000028493"/>
    </source>
</evidence>
<keyword evidence="1" id="KW-1133">Transmembrane helix</keyword>
<dbReference type="Proteomes" id="UP000028493">
    <property type="component" value="Unassembled WGS sequence"/>
</dbReference>
<evidence type="ECO:0000313" key="2">
    <source>
        <dbReference type="EMBL" id="CDH25206.1"/>
    </source>
</evidence>
<feature type="transmembrane region" description="Helical" evidence="1">
    <location>
        <begin position="20"/>
        <end position="39"/>
    </location>
</feature>
<keyword evidence="1" id="KW-0812">Transmembrane</keyword>
<dbReference type="EMBL" id="CBSZ010000315">
    <property type="protein sequence ID" value="CDH25206.1"/>
    <property type="molecule type" value="Genomic_DNA"/>
</dbReference>
<protein>
    <submittedName>
        <fullName evidence="2">Uncharacterized protein</fullName>
    </submittedName>
</protein>
<evidence type="ECO:0000256" key="1">
    <source>
        <dbReference type="SAM" id="Phobius"/>
    </source>
</evidence>
<sequence>MSLVRVQLEEPNSKNPGLVLLTGIFVIYFLQIYLLQMYFSPSKFKFRLKTPQ</sequence>
<dbReference type="HOGENOM" id="CLU_199903_0_0_6"/>
<dbReference type="AlphaFoldDB" id="A0A077PWX3"/>
<organism evidence="2 3">
    <name type="scientific">Xenorhabdus bovienii str. kraussei Becker Underwood</name>
    <dbReference type="NCBI Taxonomy" id="1398204"/>
    <lineage>
        <taxon>Bacteria</taxon>
        <taxon>Pseudomonadati</taxon>
        <taxon>Pseudomonadota</taxon>
        <taxon>Gammaproteobacteria</taxon>
        <taxon>Enterobacterales</taxon>
        <taxon>Morganellaceae</taxon>
        <taxon>Xenorhabdus</taxon>
    </lineage>
</organism>